<feature type="compositionally biased region" description="Pro residues" evidence="6">
    <location>
        <begin position="1"/>
        <end position="10"/>
    </location>
</feature>
<keyword evidence="3 7" id="KW-0812">Transmembrane</keyword>
<feature type="transmembrane region" description="Helical" evidence="7">
    <location>
        <begin position="36"/>
        <end position="57"/>
    </location>
</feature>
<dbReference type="GO" id="GO:0005886">
    <property type="term" value="C:plasma membrane"/>
    <property type="evidence" value="ECO:0007669"/>
    <property type="project" value="UniProtKB-SubCell"/>
</dbReference>
<dbReference type="Pfam" id="PF03176">
    <property type="entry name" value="MMPL"/>
    <property type="match status" value="2"/>
</dbReference>
<comment type="caution">
    <text evidence="9">The sequence shown here is derived from an EMBL/GenBank/DDBJ whole genome shotgun (WGS) entry which is preliminary data.</text>
</comment>
<evidence type="ECO:0000256" key="7">
    <source>
        <dbReference type="SAM" id="Phobius"/>
    </source>
</evidence>
<gene>
    <name evidence="9" type="ORF">GCM10018785_52450</name>
</gene>
<accession>A0A918ZYB0</accession>
<feature type="transmembrane region" description="Helical" evidence="7">
    <location>
        <begin position="210"/>
        <end position="243"/>
    </location>
</feature>
<evidence type="ECO:0000313" key="10">
    <source>
        <dbReference type="Proteomes" id="UP000608024"/>
    </source>
</evidence>
<evidence type="ECO:0000256" key="2">
    <source>
        <dbReference type="ARBA" id="ARBA00022475"/>
    </source>
</evidence>
<keyword evidence="2" id="KW-1003">Cell membrane</keyword>
<proteinExistence type="predicted"/>
<keyword evidence="5 7" id="KW-0472">Membrane</keyword>
<evidence type="ECO:0000313" key="9">
    <source>
        <dbReference type="EMBL" id="GHE77703.1"/>
    </source>
</evidence>
<reference evidence="9" key="1">
    <citation type="journal article" date="2014" name="Int. J. Syst. Evol. Microbiol.">
        <title>Complete genome sequence of Corynebacterium casei LMG S-19264T (=DSM 44701T), isolated from a smear-ripened cheese.</title>
        <authorList>
            <consortium name="US DOE Joint Genome Institute (JGI-PGF)"/>
            <person name="Walter F."/>
            <person name="Albersmeier A."/>
            <person name="Kalinowski J."/>
            <person name="Ruckert C."/>
        </authorList>
    </citation>
    <scope>NUCLEOTIDE SEQUENCE</scope>
    <source>
        <strain evidence="9">JCM 4784</strain>
    </source>
</reference>
<evidence type="ECO:0000256" key="5">
    <source>
        <dbReference type="ARBA" id="ARBA00023136"/>
    </source>
</evidence>
<feature type="transmembrane region" description="Helical" evidence="7">
    <location>
        <begin position="617"/>
        <end position="638"/>
    </location>
</feature>
<organism evidence="9 10">
    <name type="scientific">Streptomyces longispororuber</name>
    <dbReference type="NCBI Taxonomy" id="68230"/>
    <lineage>
        <taxon>Bacteria</taxon>
        <taxon>Bacillati</taxon>
        <taxon>Actinomycetota</taxon>
        <taxon>Actinomycetes</taxon>
        <taxon>Kitasatosporales</taxon>
        <taxon>Streptomycetaceae</taxon>
        <taxon>Streptomyces</taxon>
    </lineage>
</organism>
<dbReference type="EMBL" id="BNBT01000099">
    <property type="protein sequence ID" value="GHE77703.1"/>
    <property type="molecule type" value="Genomic_DNA"/>
</dbReference>
<dbReference type="PROSITE" id="PS50156">
    <property type="entry name" value="SSD"/>
    <property type="match status" value="1"/>
</dbReference>
<keyword evidence="10" id="KW-1185">Reference proteome</keyword>
<feature type="region of interest" description="Disordered" evidence="6">
    <location>
        <begin position="54"/>
        <end position="78"/>
    </location>
</feature>
<feature type="domain" description="SSD" evidence="8">
    <location>
        <begin position="229"/>
        <end position="354"/>
    </location>
</feature>
<feature type="compositionally biased region" description="Low complexity" evidence="6">
    <location>
        <begin position="730"/>
        <end position="748"/>
    </location>
</feature>
<evidence type="ECO:0000256" key="4">
    <source>
        <dbReference type="ARBA" id="ARBA00022989"/>
    </source>
</evidence>
<feature type="transmembrane region" description="Helical" evidence="7">
    <location>
        <begin position="255"/>
        <end position="276"/>
    </location>
</feature>
<dbReference type="PANTHER" id="PTHR33406">
    <property type="entry name" value="MEMBRANE PROTEIN MJ1562-RELATED"/>
    <property type="match status" value="1"/>
</dbReference>
<dbReference type="InterPro" id="IPR050545">
    <property type="entry name" value="Mycobact_MmpL"/>
</dbReference>
<feature type="transmembrane region" description="Helical" evidence="7">
    <location>
        <begin position="329"/>
        <end position="355"/>
    </location>
</feature>
<dbReference type="InterPro" id="IPR004869">
    <property type="entry name" value="MMPL_dom"/>
</dbReference>
<dbReference type="Proteomes" id="UP000608024">
    <property type="component" value="Unassembled WGS sequence"/>
</dbReference>
<evidence type="ECO:0000256" key="6">
    <source>
        <dbReference type="SAM" id="MobiDB-lite"/>
    </source>
</evidence>
<evidence type="ECO:0000256" key="1">
    <source>
        <dbReference type="ARBA" id="ARBA00004651"/>
    </source>
</evidence>
<dbReference type="Gene3D" id="1.20.1640.10">
    <property type="entry name" value="Multidrug efflux transporter AcrB transmembrane domain"/>
    <property type="match status" value="2"/>
</dbReference>
<protein>
    <submittedName>
        <fullName evidence="9">Exporter</fullName>
    </submittedName>
</protein>
<feature type="compositionally biased region" description="Low complexity" evidence="6">
    <location>
        <begin position="755"/>
        <end position="778"/>
    </location>
</feature>
<feature type="region of interest" description="Disordered" evidence="6">
    <location>
        <begin position="726"/>
        <end position="778"/>
    </location>
</feature>
<feature type="transmembrane region" description="Helical" evidence="7">
    <location>
        <begin position="695"/>
        <end position="718"/>
    </location>
</feature>
<dbReference type="PANTHER" id="PTHR33406:SF13">
    <property type="entry name" value="MEMBRANE PROTEIN YDFJ"/>
    <property type="match status" value="1"/>
</dbReference>
<dbReference type="SUPFAM" id="SSF82866">
    <property type="entry name" value="Multidrug efflux transporter AcrB transmembrane domain"/>
    <property type="match status" value="2"/>
</dbReference>
<dbReference type="AlphaFoldDB" id="A0A918ZYB0"/>
<name>A0A918ZYB0_9ACTN</name>
<feature type="transmembrane region" description="Helical" evidence="7">
    <location>
        <begin position="576"/>
        <end position="597"/>
    </location>
</feature>
<feature type="transmembrane region" description="Helical" evidence="7">
    <location>
        <begin position="659"/>
        <end position="683"/>
    </location>
</feature>
<evidence type="ECO:0000256" key="3">
    <source>
        <dbReference type="ARBA" id="ARBA00022692"/>
    </source>
</evidence>
<dbReference type="InterPro" id="IPR000731">
    <property type="entry name" value="SSD"/>
</dbReference>
<reference evidence="9" key="2">
    <citation type="submission" date="2020-09" db="EMBL/GenBank/DDBJ databases">
        <authorList>
            <person name="Sun Q."/>
            <person name="Ohkuma M."/>
        </authorList>
    </citation>
    <scope>NUCLEOTIDE SEQUENCE</scope>
    <source>
        <strain evidence="9">JCM 4784</strain>
    </source>
</reference>
<keyword evidence="4 7" id="KW-1133">Transmembrane helix</keyword>
<sequence>MPTLAPPTPPRRARQRRGPLTERLAGWSARNAKKTIGGWLLLVVLAVLAGGAAGSGAKTSDAGESGRAQQVLREQRTDESYRENVLVEAVDRDERFTGSRGLEAAAKDVAAALRGAKGAATDVASPLDGAAAAKELVSKDGRSGLVTFTVPGPAAEADARLAEVTAEVERVKKAHPDVRVAMAGDLSLTKAVNKAADEDLARAETLSLPVTLVILVLVFGALVAATVPVLLAATATLAALGLLGLVGTVIPANSTVSSVVLLIGMAVGVDYSLFYLRREREERAAGKLPREALRISARTSGHAVVVSGITVMLSMAGLFLTGVDVFNGMAVGTILVVGLAVLGSVTVLPASLALLGRRVDALRVPFLGRSRTAAGSSRAWTATARAVVRRPLVLGGIALLALAALAVPALNMKLSQPGQIDSLPRSIAAVDAGVRLQEAFPGGPAPAQVVVWGEGATGAGAEKAVRALRAEAARSDLLGEPVTTQRVGDVLSVKVPLAGSGTDETSTEALKALREKALPAAFAGAGSLHYAVTGQTAGLHDFAEVLDGRTPWVIGFVLALALVILVAAFRAPLVAVVSVLLNLLSIGAAYGVVVLGFQNGGLAGPLGFDSFGGVVNWLPLFMFVILFGLSMDYHVFILSRIRERWLRGDSAQQAVVDGVGSSAGVITSAAVVMIAVFALFATLSGIDYKMLGVGMAAAIAIDATLVRGVLFPAALALLGERAWGRRPAPADDTATGTETETATATDAAASDDPEATGTPATTTPTEAAERTPALTRNA</sequence>
<feature type="transmembrane region" description="Helical" evidence="7">
    <location>
        <begin position="297"/>
        <end position="323"/>
    </location>
</feature>
<feature type="transmembrane region" description="Helical" evidence="7">
    <location>
        <begin position="552"/>
        <end position="569"/>
    </location>
</feature>
<feature type="region of interest" description="Disordered" evidence="6">
    <location>
        <begin position="1"/>
        <end position="21"/>
    </location>
</feature>
<evidence type="ECO:0000259" key="8">
    <source>
        <dbReference type="PROSITE" id="PS50156"/>
    </source>
</evidence>
<feature type="transmembrane region" description="Helical" evidence="7">
    <location>
        <begin position="392"/>
        <end position="410"/>
    </location>
</feature>
<comment type="subcellular location">
    <subcellularLocation>
        <location evidence="1">Cell membrane</location>
        <topology evidence="1">Multi-pass membrane protein</topology>
    </subcellularLocation>
</comment>
<dbReference type="RefSeq" id="WP_229925926.1">
    <property type="nucleotide sequence ID" value="NZ_BNBT01000099.1"/>
</dbReference>